<protein>
    <submittedName>
        <fullName evidence="2">Uncharacterized protein</fullName>
    </submittedName>
</protein>
<organism evidence="2 3">
    <name type="scientific">Aquirhabdus parva</name>
    <dbReference type="NCBI Taxonomy" id="2283318"/>
    <lineage>
        <taxon>Bacteria</taxon>
        <taxon>Pseudomonadati</taxon>
        <taxon>Pseudomonadota</taxon>
        <taxon>Gammaproteobacteria</taxon>
        <taxon>Moraxellales</taxon>
        <taxon>Moraxellaceae</taxon>
        <taxon>Aquirhabdus</taxon>
    </lineage>
</organism>
<dbReference type="KEGG" id="mbah:HYN46_13555"/>
<reference evidence="2 3" key="1">
    <citation type="submission" date="2018-07" db="EMBL/GenBank/DDBJ databases">
        <title>Genome sequencing of Moraxellaceae gen. HYN0046.</title>
        <authorList>
            <person name="Kim M."/>
            <person name="Yi H."/>
        </authorList>
    </citation>
    <scope>NUCLEOTIDE SEQUENCE [LARGE SCALE GENOMIC DNA]</scope>
    <source>
        <strain evidence="2 3">HYN0046</strain>
    </source>
</reference>
<evidence type="ECO:0000313" key="3">
    <source>
        <dbReference type="Proteomes" id="UP000253940"/>
    </source>
</evidence>
<keyword evidence="3" id="KW-1185">Reference proteome</keyword>
<feature type="transmembrane region" description="Helical" evidence="1">
    <location>
        <begin position="12"/>
        <end position="30"/>
    </location>
</feature>
<dbReference type="EMBL" id="CP031222">
    <property type="protein sequence ID" value="AXI03768.1"/>
    <property type="molecule type" value="Genomic_DNA"/>
</dbReference>
<evidence type="ECO:0000256" key="1">
    <source>
        <dbReference type="SAM" id="Phobius"/>
    </source>
</evidence>
<dbReference type="AlphaFoldDB" id="A0A345P909"/>
<sequence>MTAAGAAIHQQLSYYIHMLMIIWSFHRVWVRSARKADAQTVFCDIDVAQEKLRRKKSIFPRKSLHVGMNFEFLSKWKKRVMI</sequence>
<keyword evidence="1" id="KW-0472">Membrane</keyword>
<proteinExistence type="predicted"/>
<keyword evidence="1" id="KW-1133">Transmembrane helix</keyword>
<name>A0A345P909_9GAMM</name>
<evidence type="ECO:0000313" key="2">
    <source>
        <dbReference type="EMBL" id="AXI03768.1"/>
    </source>
</evidence>
<gene>
    <name evidence="2" type="ORF">HYN46_13555</name>
</gene>
<dbReference type="Proteomes" id="UP000253940">
    <property type="component" value="Chromosome"/>
</dbReference>
<keyword evidence="1" id="KW-0812">Transmembrane</keyword>
<accession>A0A345P909</accession>